<dbReference type="InterPro" id="IPR008749">
    <property type="entry name" value="Peptidase_C42"/>
</dbReference>
<name>A0A2U8JH86_9CLOS</name>
<dbReference type="GO" id="GO:0006396">
    <property type="term" value="P:RNA processing"/>
    <property type="evidence" value="ECO:0007669"/>
    <property type="project" value="InterPro"/>
</dbReference>
<dbReference type="GO" id="GO:0016787">
    <property type="term" value="F:hydrolase activity"/>
    <property type="evidence" value="ECO:0007669"/>
    <property type="project" value="UniProtKB-KW"/>
</dbReference>
<dbReference type="InterPro" id="IPR002588">
    <property type="entry name" value="Alphavirus-like_MT_dom"/>
</dbReference>
<dbReference type="InterPro" id="IPR040910">
    <property type="entry name" value="Zemlya"/>
</dbReference>
<dbReference type="PROSITE" id="PS51743">
    <property type="entry name" value="ALPHAVIRUS_MT"/>
    <property type="match status" value="1"/>
</dbReference>
<keyword evidence="3" id="KW-0688">Ribosomal frameshifting</keyword>
<feature type="region of interest" description="Disordered" evidence="6">
    <location>
        <begin position="295"/>
        <end position="361"/>
    </location>
</feature>
<dbReference type="GO" id="GO:0008174">
    <property type="term" value="F:mRNA methyltransferase activity"/>
    <property type="evidence" value="ECO:0007669"/>
    <property type="project" value="UniProtKB-UniRule"/>
</dbReference>
<evidence type="ECO:0000256" key="4">
    <source>
        <dbReference type="ARBA" id="ARBA00022801"/>
    </source>
</evidence>
<proteinExistence type="predicted"/>
<feature type="region of interest" description="Disordered" evidence="6">
    <location>
        <begin position="1134"/>
        <end position="1153"/>
    </location>
</feature>
<dbReference type="GO" id="GO:0003723">
    <property type="term" value="F:RNA binding"/>
    <property type="evidence" value="ECO:0007669"/>
    <property type="project" value="InterPro"/>
</dbReference>
<evidence type="ECO:0000256" key="6">
    <source>
        <dbReference type="SAM" id="MobiDB-lite"/>
    </source>
</evidence>
<evidence type="ECO:0000256" key="5">
    <source>
        <dbReference type="ARBA" id="ARBA00022840"/>
    </source>
</evidence>
<dbReference type="Pfam" id="PF17646">
    <property type="entry name" value="Zemlya"/>
    <property type="match status" value="1"/>
</dbReference>
<evidence type="ECO:0000256" key="1">
    <source>
        <dbReference type="ARBA" id="ARBA00022679"/>
    </source>
</evidence>
<dbReference type="GO" id="GO:0016556">
    <property type="term" value="P:mRNA modification"/>
    <property type="evidence" value="ECO:0007669"/>
    <property type="project" value="InterPro"/>
</dbReference>
<reference evidence="9" key="1">
    <citation type="journal article" date="2018" name="Arch. Virol.">
        <title>High-throughput sequencing reveals a novel closterovirus in arracacha (Arracacia xanthorrhiza).</title>
        <authorList>
            <person name="Orilio A.F."/>
            <person name="Blawid R."/>
            <person name="Costa G.A."/>
            <person name="Gomes S.S."/>
            <person name="Nagata T."/>
            <person name="Madeira N.R."/>
            <person name="Inoue-Nagata A.K."/>
            <person name="Resende R.O."/>
        </authorList>
    </citation>
    <scope>NUCLEOTIDE SEQUENCE [LARGE SCALE GENOMIC DNA]</scope>
    <source>
        <strain evidence="9">MS#6</strain>
    </source>
</reference>
<feature type="region of interest" description="Disordered" evidence="6">
    <location>
        <begin position="2002"/>
        <end position="2032"/>
    </location>
</feature>
<feature type="compositionally biased region" description="Acidic residues" evidence="6">
    <location>
        <begin position="2008"/>
        <end position="2018"/>
    </location>
</feature>
<evidence type="ECO:0000256" key="2">
    <source>
        <dbReference type="ARBA" id="ARBA00022741"/>
    </source>
</evidence>
<dbReference type="GO" id="GO:0005524">
    <property type="term" value="F:ATP binding"/>
    <property type="evidence" value="ECO:0007669"/>
    <property type="project" value="UniProtKB-KW"/>
</dbReference>
<feature type="compositionally biased region" description="Polar residues" evidence="6">
    <location>
        <begin position="333"/>
        <end position="342"/>
    </location>
</feature>
<sequence length="2595" mass="289563">MAFLVDSSMSPSASLFNKQYATSLLVSMLASMSLFIAGSVDSGPLMSLISLCLSKVLKEGLGRLTDGYTASATSSFRRVPRATRKRLSRSLLTHVSGLFLNGPKSFLGKGNFYVADKNCCCVFSWSSIEYDRSSKRFVFSDLAMSLRLVQVSTLEVSRCFEVSYGTFVYRFVPKTFVKAFNKVSTFVRRQGTPYSPPESTSTNLKRTILRKRFGRRSVASSFSIPRVFPYTRNVMRRKVVTTYTAPPSTLNSIRIFGELMREDEPKIVVPKAPASFIYVGQIRIELPTPDADGQVGTQFPWLHKQGGLPKQASEPASSSVVTPDQACKGGSGQRSKPASSPAVTPEPARKDGSGQTSSVATVAAVTTERSPDLTSEDCFWEPIPPVKMLNKRLPVEKGVAFRMPRDTECFSHRSYVKHGDDVGFTIESKYSMMVSLQKTYVYLKNYCVGGFKFIRTIKGRNFLIRIDASKPRMASLSVFVSGKIEYRCKFLCSKDYYLAYKYYVGGSAFPVSWLFTYSAPKLKCYLNHMYFLCVINNHVFDEKAHDLGSLPSSGQLLKHIARVFPQSLNVKISGYFRRNGNFHCELHRGRLWTLKAGEEKIGDDTDERAKVLTDLQMHENLERAMRGNFGGREALINAALDRDTIEYKNALKALNESKPAVVVPFYMNEKTQSNITRNYPQYNLKFTHTTHSNHAAAASSRLLENITLTDACGSGFSDVGGSPYYHQRNGREYEVHVCRPVYDFKDAQRKVCREHSMRKFCDSLSFAEKQKLSANMSICGKVMGECTHPSKALMMVQVYDASTVEVAAAMHAKGADVAYITMVTPGELFDDRSVFLVEDLDCEVSMEGDRITYKFGSSCYTHSLSNLRNWMRTVYLIDYGCLFSFEMYETRMSVNYYKVTKSSYSPSINSVRWLRYKRVGSDTVKVKLPRFDTRNRICKSGVDILYLDAAFVKRVFEFTVCNCSVVNSKTFEWVLNYVKSNLSRVVISGKLVHRDVKLPLEHTGPFSAVILAAGVKSRQHMEALAKNLQMFSGELGFLASLKFLIAENIKQIRELSSAYFTNMLKNLLSNVMDFSFIDVTNCLETVTEYVELEVKVKVAGFGCFDESSEIEVLRENLNQSALVQATAEVVNEVNGGGPGAQKNNRKTRRGLLGSTPAAGLRGGARPNMLDWLRISLVAVNSYLILPEHRSPKIFDLVSKNLHIVKKFESSTTTEFVKFLLGRAQALLSRRIDSLQKSELAGVVKKLITVVLSIVSLREVFSMPLYTGNSAFSKLKGCFNHLLALSPDSMHNDLLFSCLSYCSSVKTDVFQSCKTAFCRVISAVCFPVGCVKSLGEKFLNCVKVSLNFLNSCCNTTYRLSKKFLRAMASVFESVVFEFDENYPLIEGLGMVVTNLIFTVLAGNNPLKSKRAFASSFVRRFFLELVAILHTRVDENSTGTEELYRRCCASIFSNLCHRGNGGLYDVLCLSGVVPMVSRKILSLIRGEKNISLYTGFLSYSASDFLVLEQTLRKASTRFHNAVDLYLSEKFSSIMTVINRTYMGKFAVGCSELSKRACSAVNNVIPSMLKKPQEGDDGDEVYFDASENPERGGLKGGSPRNYSIVHVYSLISNFVSRLVKQSLSMKGKLFQAVQRVVKKFSSMLNFVKYQFGVDDVSESGSSVVSATTSVASSENSVDHGDQCSLALVPHRYLFEPVVVPSYSVVGSDDEIEEEASAEVIEVFGDDDSFFDPRSGRPTRRHSRSQLDADAADMENFVRTFGFSSEMIKDLLAEIEGDAEVEDTSRAPGLRGGRRHANGSISRTVVKICLKILKFLIRNPSFFVLAKGGTTAGLSTAELWFGRAQALLKPTSYLVTLLILDPESIVQSLRKYIRALSSFSSRMHRLNLSNNALNRVFLGSVDAVEAVVGEVMFILEFFVLKYIRSPVYGVVRKVKSKLFDTVRTYTPVPVVSGDAQRKYATSEAEALRNKEELIKQIKLNLVSASVSAVVNESVLKVEQAKGSSASFGADSEATDSDSEEESPPVPVQRDCKPTPERADLTKVASSIPNPSPLVSEQRAGTSQQYSTYLNELNKSGKLCAAPSYDVVTPYRLLTNSVREFYYLQQIALFELHNRFRTEFDKYEIYSFKRKEMLMDVDDDTFVVAEGDSVAQGFNNSCSIKEFGRHEFCFAKTGLIRNSPSLKCNRLYSKHMEFLAAERFLQGYPGFASFSFSNPVVCMLYEAPPGGGKTTSLVQLLVQTVRSGTAVLALSANKLSREEIVKKVNSEFDNLDMNIKAEELVFTMDSYMMNHRGMECTLLLLDECYMVHAGLMVACIEFSSCSVSVLFGDSRQIHFIDRSELVKPEYSDVDHVFCGMERVYGTTSYRCPWDVCAWLSTFYPKKIASVNEGSEGKSSMDIVPIDNCDDVQVLPDAKYVTYLQSEKIELQRALAKRGYRGEVNTVHEVQGETFRSVCLVRTKFQEDEPFKSDRHITVALSRHTHSLKYFVLSSKSNDMTSECILRAKHLVDQFRIHPTSFEGSTLKLYVDESAVDNSTCKAHSSPIGVINDFLEDVIPGSTSISFGDPSAEMSNEVFESGADDVVIQDCSGLDKGSAHGEQRV</sequence>
<dbReference type="Pfam" id="PF01443">
    <property type="entry name" value="Viral_helicase1"/>
    <property type="match status" value="1"/>
</dbReference>
<evidence type="ECO:0000313" key="10">
    <source>
        <dbReference type="Proteomes" id="UP000290049"/>
    </source>
</evidence>
<dbReference type="Proteomes" id="UP000290049">
    <property type="component" value="Segment"/>
</dbReference>
<dbReference type="EMBL" id="MG919988">
    <property type="protein sequence ID" value="AWK68092.1"/>
    <property type="molecule type" value="Genomic_RNA"/>
</dbReference>
<evidence type="ECO:0000259" key="8">
    <source>
        <dbReference type="PROSITE" id="PS51743"/>
    </source>
</evidence>
<organism evidence="9">
    <name type="scientific">Arracacha virus 1</name>
    <dbReference type="NCBI Taxonomy" id="2201042"/>
    <lineage>
        <taxon>Viruses</taxon>
        <taxon>Riboviria</taxon>
        <taxon>Orthornavirae</taxon>
        <taxon>Kitrinoviricota</taxon>
        <taxon>Alsuviricetes</taxon>
        <taxon>Martellivirales</taxon>
        <taxon>Closteroviridae</taxon>
        <taxon>Closterovirus</taxon>
        <taxon>Closterovirus arracaciae</taxon>
    </lineage>
</organism>
<evidence type="ECO:0000313" key="9">
    <source>
        <dbReference type="EMBL" id="AWK68092.1"/>
    </source>
</evidence>
<keyword evidence="10" id="KW-1185">Reference proteome</keyword>
<dbReference type="KEGG" id="vg:41702150"/>
<dbReference type="Pfam" id="PF01660">
    <property type="entry name" value="Vmethyltransf"/>
    <property type="match status" value="1"/>
</dbReference>
<dbReference type="SUPFAM" id="SSF52540">
    <property type="entry name" value="P-loop containing nucleoside triphosphate hydrolases"/>
    <property type="match status" value="1"/>
</dbReference>
<feature type="region of interest" description="Disordered" evidence="6">
    <location>
        <begin position="1569"/>
        <end position="1594"/>
    </location>
</feature>
<keyword evidence="1" id="KW-0808">Transferase</keyword>
<dbReference type="Gene3D" id="3.40.50.300">
    <property type="entry name" value="P-loop containing nucleotide triphosphate hydrolases"/>
    <property type="match status" value="2"/>
</dbReference>
<feature type="compositionally biased region" description="Polar residues" evidence="6">
    <location>
        <begin position="2039"/>
        <end position="2056"/>
    </location>
</feature>
<keyword evidence="2" id="KW-0547">Nucleotide-binding</keyword>
<dbReference type="Pfam" id="PF05533">
    <property type="entry name" value="Peptidase_C42"/>
    <property type="match status" value="1"/>
</dbReference>
<dbReference type="InterPro" id="IPR027351">
    <property type="entry name" value="(+)RNA_virus_helicase_core_dom"/>
</dbReference>
<dbReference type="GeneID" id="41702150"/>
<evidence type="ECO:0000259" key="7">
    <source>
        <dbReference type="PROSITE" id="PS51657"/>
    </source>
</evidence>
<feature type="domain" description="(+)RNA virus helicase C-terminal" evidence="7">
    <location>
        <begin position="2193"/>
        <end position="2513"/>
    </location>
</feature>
<dbReference type="GO" id="GO:0075523">
    <property type="term" value="P:viral translational frameshifting"/>
    <property type="evidence" value="ECO:0007669"/>
    <property type="project" value="UniProtKB-KW"/>
</dbReference>
<evidence type="ECO:0000256" key="3">
    <source>
        <dbReference type="ARBA" id="ARBA00022758"/>
    </source>
</evidence>
<feature type="region of interest" description="Disordered" evidence="6">
    <location>
        <begin position="2037"/>
        <end position="2056"/>
    </location>
</feature>
<keyword evidence="4" id="KW-0378">Hydrolase</keyword>
<feature type="domain" description="Alphavirus-like MT" evidence="8">
    <location>
        <begin position="685"/>
        <end position="871"/>
    </location>
</feature>
<keyword evidence="5" id="KW-0067">ATP-binding</keyword>
<protein>
    <submittedName>
        <fullName evidence="9">Polyprotein 1a</fullName>
    </submittedName>
</protein>
<dbReference type="RefSeq" id="YP_009551993.1">
    <property type="nucleotide sequence ID" value="NC_040570.1"/>
</dbReference>
<dbReference type="InterPro" id="IPR027417">
    <property type="entry name" value="P-loop_NTPase"/>
</dbReference>
<accession>A0A2U8JH86</accession>
<dbReference type="PROSITE" id="PS51657">
    <property type="entry name" value="PSRV_HELICASE"/>
    <property type="match status" value="1"/>
</dbReference>